<comment type="caution">
    <text evidence="1">The sequence shown here is derived from an EMBL/GenBank/DDBJ whole genome shotgun (WGS) entry which is preliminary data.</text>
</comment>
<dbReference type="AlphaFoldDB" id="A0AAE1HUQ1"/>
<reference evidence="1" key="2">
    <citation type="journal article" date="2023" name="BMC Genomics">
        <title>Pest status, molecular evolution, and epigenetic factors derived from the genome assembly of Frankliniella fusca, a thysanopteran phytovirus vector.</title>
        <authorList>
            <person name="Catto M.A."/>
            <person name="Labadie P.E."/>
            <person name="Jacobson A.L."/>
            <person name="Kennedy G.G."/>
            <person name="Srinivasan R."/>
            <person name="Hunt B.G."/>
        </authorList>
    </citation>
    <scope>NUCLEOTIDE SEQUENCE</scope>
    <source>
        <strain evidence="1">PL_HMW_Pooled</strain>
    </source>
</reference>
<evidence type="ECO:0000313" key="1">
    <source>
        <dbReference type="EMBL" id="KAK3927151.1"/>
    </source>
</evidence>
<sequence length="219" mass="25381">MTMATKLEAIWKECTGDLPRAVTESWWTNIVEKYSEESRKFHNLQHLEDKMTHFESVKSNLKNPKAVALAIIFNYYEYDPKSVDCETRNIAMFDKFAEDAEIPNDSQVHQEVVSLLQAHATHSTDEHKTGGMFGSEDHHYFLDIDMTPLGGEPEDYALYSSKVQQEYGPMPANQYRTFRLRVLETFLMIPNIFATKEFREKFEEQARLNIAKEVASLKA</sequence>
<organism evidence="1 2">
    <name type="scientific">Frankliniella fusca</name>
    <dbReference type="NCBI Taxonomy" id="407009"/>
    <lineage>
        <taxon>Eukaryota</taxon>
        <taxon>Metazoa</taxon>
        <taxon>Ecdysozoa</taxon>
        <taxon>Arthropoda</taxon>
        <taxon>Hexapoda</taxon>
        <taxon>Insecta</taxon>
        <taxon>Pterygota</taxon>
        <taxon>Neoptera</taxon>
        <taxon>Paraneoptera</taxon>
        <taxon>Thysanoptera</taxon>
        <taxon>Terebrantia</taxon>
        <taxon>Thripoidea</taxon>
        <taxon>Thripidae</taxon>
        <taxon>Frankliniella</taxon>
    </lineage>
</organism>
<dbReference type="PANTHER" id="PTHR21174:SF0">
    <property type="entry name" value="HD PHOSPHOHYDROLASE FAMILY PROTEIN-RELATED"/>
    <property type="match status" value="1"/>
</dbReference>
<reference evidence="1" key="1">
    <citation type="submission" date="2021-07" db="EMBL/GenBank/DDBJ databases">
        <authorList>
            <person name="Catto M.A."/>
            <person name="Jacobson A."/>
            <person name="Kennedy G."/>
            <person name="Labadie P."/>
            <person name="Hunt B.G."/>
            <person name="Srinivasan R."/>
        </authorList>
    </citation>
    <scope>NUCLEOTIDE SEQUENCE</scope>
    <source>
        <strain evidence="1">PL_HMW_Pooled</strain>
        <tissue evidence="1">Head</tissue>
    </source>
</reference>
<gene>
    <name evidence="1" type="ORF">KUF71_015457</name>
</gene>
<accession>A0AAE1HUQ1</accession>
<protein>
    <submittedName>
        <fullName evidence="1">CUB and zona pellucida-like domain-containing protein 1</fullName>
    </submittedName>
</protein>
<dbReference type="InterPro" id="IPR009218">
    <property type="entry name" value="HD_phosphohydro"/>
</dbReference>
<proteinExistence type="predicted"/>
<dbReference type="PANTHER" id="PTHR21174">
    <property type="match status" value="1"/>
</dbReference>
<dbReference type="EMBL" id="JAHWGI010001278">
    <property type="protein sequence ID" value="KAK3927151.1"/>
    <property type="molecule type" value="Genomic_DNA"/>
</dbReference>
<dbReference type="SUPFAM" id="SSF109604">
    <property type="entry name" value="HD-domain/PDEase-like"/>
    <property type="match status" value="1"/>
</dbReference>
<dbReference type="Proteomes" id="UP001219518">
    <property type="component" value="Unassembled WGS sequence"/>
</dbReference>
<evidence type="ECO:0000313" key="2">
    <source>
        <dbReference type="Proteomes" id="UP001219518"/>
    </source>
</evidence>
<dbReference type="PIRSF" id="PIRSF035170">
    <property type="entry name" value="HD_phosphohydro"/>
    <property type="match status" value="1"/>
</dbReference>
<name>A0AAE1HUQ1_9NEOP</name>
<keyword evidence="2" id="KW-1185">Reference proteome</keyword>